<accession>A0A9W6BPA1</accession>
<proteinExistence type="predicted"/>
<keyword evidence="3" id="KW-1185">Reference proteome</keyword>
<dbReference type="EMBL" id="BRXU01000013">
    <property type="protein sequence ID" value="GLC55719.1"/>
    <property type="molecule type" value="Genomic_DNA"/>
</dbReference>
<organism evidence="2 3">
    <name type="scientific">Pleodorina starrii</name>
    <dbReference type="NCBI Taxonomy" id="330485"/>
    <lineage>
        <taxon>Eukaryota</taxon>
        <taxon>Viridiplantae</taxon>
        <taxon>Chlorophyta</taxon>
        <taxon>core chlorophytes</taxon>
        <taxon>Chlorophyceae</taxon>
        <taxon>CS clade</taxon>
        <taxon>Chlamydomonadales</taxon>
        <taxon>Volvocaceae</taxon>
        <taxon>Pleodorina</taxon>
    </lineage>
</organism>
<feature type="region of interest" description="Disordered" evidence="1">
    <location>
        <begin position="78"/>
        <end position="105"/>
    </location>
</feature>
<reference evidence="2 3" key="1">
    <citation type="journal article" date="2023" name="Commun. Biol.">
        <title>Reorganization of the ancestral sex-determining regions during the evolution of trioecy in Pleodorina starrii.</title>
        <authorList>
            <person name="Takahashi K."/>
            <person name="Suzuki S."/>
            <person name="Kawai-Toyooka H."/>
            <person name="Yamamoto K."/>
            <person name="Hamaji T."/>
            <person name="Ootsuki R."/>
            <person name="Yamaguchi H."/>
            <person name="Kawachi M."/>
            <person name="Higashiyama T."/>
            <person name="Nozaki H."/>
        </authorList>
    </citation>
    <scope>NUCLEOTIDE SEQUENCE [LARGE SCALE GENOMIC DNA]</scope>
    <source>
        <strain evidence="2 3">NIES-4479</strain>
    </source>
</reference>
<protein>
    <submittedName>
        <fullName evidence="2">Uncharacterized protein</fullName>
    </submittedName>
</protein>
<evidence type="ECO:0000313" key="2">
    <source>
        <dbReference type="EMBL" id="GLC55719.1"/>
    </source>
</evidence>
<evidence type="ECO:0000256" key="1">
    <source>
        <dbReference type="SAM" id="MobiDB-lite"/>
    </source>
</evidence>
<name>A0A9W6BPA1_9CHLO</name>
<evidence type="ECO:0000313" key="3">
    <source>
        <dbReference type="Proteomes" id="UP001165080"/>
    </source>
</evidence>
<sequence length="105" mass="11746">MNYLQINTTAAMQGEDEGFPVGGSWTAGIHPQSIPGALKVQQESIGLLQRTLRQELAKLQAEEAILKLMIRRERRRLARQARRREGTREPDAPLQQEGGRAEAEA</sequence>
<gene>
    <name evidence="2" type="primary">PLESTMB000095</name>
    <name evidence="2" type="ORF">PLESTB_001018400</name>
</gene>
<comment type="caution">
    <text evidence="2">The sequence shown here is derived from an EMBL/GenBank/DDBJ whole genome shotgun (WGS) entry which is preliminary data.</text>
</comment>
<dbReference type="AlphaFoldDB" id="A0A9W6BPA1"/>
<dbReference type="Proteomes" id="UP001165080">
    <property type="component" value="Unassembled WGS sequence"/>
</dbReference>